<evidence type="ECO:0000313" key="3">
    <source>
        <dbReference type="EMBL" id="TDL26701.1"/>
    </source>
</evidence>
<reference evidence="3 4" key="1">
    <citation type="submission" date="2018-06" db="EMBL/GenBank/DDBJ databases">
        <title>A transcriptomic atlas of mushroom development highlights an independent origin of complex multicellularity.</title>
        <authorList>
            <consortium name="DOE Joint Genome Institute"/>
            <person name="Krizsan K."/>
            <person name="Almasi E."/>
            <person name="Merenyi Z."/>
            <person name="Sahu N."/>
            <person name="Viragh M."/>
            <person name="Koszo T."/>
            <person name="Mondo S."/>
            <person name="Kiss B."/>
            <person name="Balint B."/>
            <person name="Kues U."/>
            <person name="Barry K."/>
            <person name="Hegedus J.C."/>
            <person name="Henrissat B."/>
            <person name="Johnson J."/>
            <person name="Lipzen A."/>
            <person name="Ohm R."/>
            <person name="Nagy I."/>
            <person name="Pangilinan J."/>
            <person name="Yan J."/>
            <person name="Xiong Y."/>
            <person name="Grigoriev I.V."/>
            <person name="Hibbett D.S."/>
            <person name="Nagy L.G."/>
        </authorList>
    </citation>
    <scope>NUCLEOTIDE SEQUENCE [LARGE SCALE GENOMIC DNA]</scope>
    <source>
        <strain evidence="3 4">SZMC22713</strain>
    </source>
</reference>
<sequence>MRSMPELTTPDVVKTSLPNLTVDKPSSTRDTASKPPAFPPFPTARLPEASPFRDHRLLERLQLARFGANIVDSRVAVGFAATVVLYTGNNYQKCEKFITLIEVFCRFLESRHCAGETRIIDVVKVLRGTPGWPFDLGDDEVTQAWKLLYLLIGFPVDIVPITMSCSTVEEQIRTIFPPAPSHATPLKFKTTLSDILRAGLRVRPATYFFEHLQIVQDGNDIEKRALRMEDWNKEIIGSTFALFGNKFYDKTASDLKLFVWGEPEELTTMRTLFQQYGSTPPKFLAQRAIDLENLIHSRRAFWPALRRDLGRQRKEQPFAFWGAILALFFGICTVIQTVASVWALVATVQGNNAQESQLVPNNAVNGMRILGSRWLSKILSFACAH</sequence>
<evidence type="ECO:0000256" key="2">
    <source>
        <dbReference type="SAM" id="Phobius"/>
    </source>
</evidence>
<protein>
    <submittedName>
        <fullName evidence="3">Uncharacterized protein</fullName>
    </submittedName>
</protein>
<keyword evidence="4" id="KW-1185">Reference proteome</keyword>
<proteinExistence type="predicted"/>
<name>A0A4Y7QHG9_9AGAM</name>
<organism evidence="3 4">
    <name type="scientific">Rickenella mellea</name>
    <dbReference type="NCBI Taxonomy" id="50990"/>
    <lineage>
        <taxon>Eukaryota</taxon>
        <taxon>Fungi</taxon>
        <taxon>Dikarya</taxon>
        <taxon>Basidiomycota</taxon>
        <taxon>Agaricomycotina</taxon>
        <taxon>Agaricomycetes</taxon>
        <taxon>Hymenochaetales</taxon>
        <taxon>Rickenellaceae</taxon>
        <taxon>Rickenella</taxon>
    </lineage>
</organism>
<keyword evidence="2" id="KW-0812">Transmembrane</keyword>
<feature type="region of interest" description="Disordered" evidence="1">
    <location>
        <begin position="1"/>
        <end position="47"/>
    </location>
</feature>
<keyword evidence="2" id="KW-1133">Transmembrane helix</keyword>
<keyword evidence="2" id="KW-0472">Membrane</keyword>
<dbReference type="VEuPathDB" id="FungiDB:BD410DRAFT_825801"/>
<evidence type="ECO:0000313" key="4">
    <source>
        <dbReference type="Proteomes" id="UP000294933"/>
    </source>
</evidence>
<accession>A0A4Y7QHG9</accession>
<gene>
    <name evidence="3" type="ORF">BD410DRAFT_825801</name>
</gene>
<evidence type="ECO:0000256" key="1">
    <source>
        <dbReference type="SAM" id="MobiDB-lite"/>
    </source>
</evidence>
<dbReference type="AlphaFoldDB" id="A0A4Y7QHG9"/>
<dbReference type="EMBL" id="ML170161">
    <property type="protein sequence ID" value="TDL26701.1"/>
    <property type="molecule type" value="Genomic_DNA"/>
</dbReference>
<dbReference type="Proteomes" id="UP000294933">
    <property type="component" value="Unassembled WGS sequence"/>
</dbReference>
<feature type="compositionally biased region" description="Polar residues" evidence="1">
    <location>
        <begin position="16"/>
        <end position="30"/>
    </location>
</feature>
<feature type="transmembrane region" description="Helical" evidence="2">
    <location>
        <begin position="318"/>
        <end position="345"/>
    </location>
</feature>
<dbReference type="OrthoDB" id="3004490at2759"/>